<evidence type="ECO:0000313" key="2">
    <source>
        <dbReference type="Proteomes" id="UP000663879"/>
    </source>
</evidence>
<dbReference type="OrthoDB" id="2020070at2759"/>
<accession>A0A814C3J9</accession>
<dbReference type="Proteomes" id="UP000663879">
    <property type="component" value="Unassembled WGS sequence"/>
</dbReference>
<dbReference type="AlphaFoldDB" id="A0A814C3J9"/>
<comment type="caution">
    <text evidence="1">The sequence shown here is derived from an EMBL/GenBank/DDBJ whole genome shotgun (WGS) entry which is preliminary data.</text>
</comment>
<keyword evidence="2" id="KW-1185">Reference proteome</keyword>
<evidence type="ECO:0000313" key="1">
    <source>
        <dbReference type="EMBL" id="CAF0934613.1"/>
    </source>
</evidence>
<dbReference type="EMBL" id="CAJNOC010002462">
    <property type="protein sequence ID" value="CAF0934613.1"/>
    <property type="molecule type" value="Genomic_DNA"/>
</dbReference>
<organism evidence="1 2">
    <name type="scientific">Brachionus calyciflorus</name>
    <dbReference type="NCBI Taxonomy" id="104777"/>
    <lineage>
        <taxon>Eukaryota</taxon>
        <taxon>Metazoa</taxon>
        <taxon>Spiralia</taxon>
        <taxon>Gnathifera</taxon>
        <taxon>Rotifera</taxon>
        <taxon>Eurotatoria</taxon>
        <taxon>Monogononta</taxon>
        <taxon>Pseudotrocha</taxon>
        <taxon>Ploima</taxon>
        <taxon>Brachionidae</taxon>
        <taxon>Brachionus</taxon>
    </lineage>
</organism>
<dbReference type="Gene3D" id="3.90.550.10">
    <property type="entry name" value="Spore Coat Polysaccharide Biosynthesis Protein SpsA, Chain A"/>
    <property type="match status" value="1"/>
</dbReference>
<proteinExistence type="predicted"/>
<feature type="non-terminal residue" evidence="1">
    <location>
        <position position="193"/>
    </location>
</feature>
<sequence>MTFDMNKFKSEKNNLIISSLQKQASNIGNYFLNDDEKQTYKKQILEPDPYSIRKDKLVERTKPRTARTMKQIFEMPSKYSMEKKDDEEFSLTAVVSLYRRTNMTKRWINALVNQTHPPKIIWIVHFASPISKILDREIEEARLIAENSNITVFVNKGEMQLKYFGRFQLALQSTTKYVVVFDDDCVPQKRFLE</sequence>
<dbReference type="InterPro" id="IPR029044">
    <property type="entry name" value="Nucleotide-diphossugar_trans"/>
</dbReference>
<gene>
    <name evidence="1" type="ORF">OXX778_LOCUS13096</name>
</gene>
<name>A0A814C3J9_9BILA</name>
<reference evidence="1" key="1">
    <citation type="submission" date="2021-02" db="EMBL/GenBank/DDBJ databases">
        <authorList>
            <person name="Nowell W R."/>
        </authorList>
    </citation>
    <scope>NUCLEOTIDE SEQUENCE</scope>
    <source>
        <strain evidence="1">Ploen Becks lab</strain>
    </source>
</reference>
<dbReference type="CDD" id="cd00761">
    <property type="entry name" value="Glyco_tranf_GTA_type"/>
    <property type="match status" value="1"/>
</dbReference>
<protein>
    <submittedName>
        <fullName evidence="1">Uncharacterized protein</fullName>
    </submittedName>
</protein>
<dbReference type="SUPFAM" id="SSF53448">
    <property type="entry name" value="Nucleotide-diphospho-sugar transferases"/>
    <property type="match status" value="1"/>
</dbReference>